<keyword evidence="7" id="KW-0675">Receptor</keyword>
<dbReference type="GO" id="GO:0020037">
    <property type="term" value="F:heme binding"/>
    <property type="evidence" value="ECO:0007669"/>
    <property type="project" value="InterPro"/>
</dbReference>
<evidence type="ECO:0000256" key="5">
    <source>
        <dbReference type="RuleBase" id="RU000356"/>
    </source>
</evidence>
<dbReference type="GO" id="GO:0008941">
    <property type="term" value="F:nitric oxide dioxygenase NAD(P)H activity"/>
    <property type="evidence" value="ECO:0007669"/>
    <property type="project" value="TreeGrafter"/>
</dbReference>
<keyword evidence="4" id="KW-0408">Iron</keyword>
<dbReference type="GO" id="GO:0071500">
    <property type="term" value="P:cellular response to nitrosative stress"/>
    <property type="evidence" value="ECO:0007669"/>
    <property type="project" value="TreeGrafter"/>
</dbReference>
<sequence length="140" mass="14705">MTPTQIDLVQASFAKVAPIADTAAGLFYGRLFEIAPEVKPLFKGDMTTQGQKLMATLGVVVAGLKDLPRIVPAAQNLARKHVGYGVKTEHYAPVGAALLWTLEQGLGADFTPEVKAAWADAYGLLSSVMIAAAEAPEPVA</sequence>
<comment type="similarity">
    <text evidence="5">Belongs to the globin family.</text>
</comment>
<dbReference type="CDD" id="cd12131">
    <property type="entry name" value="HGbI-like"/>
    <property type="match status" value="1"/>
</dbReference>
<evidence type="ECO:0000259" key="6">
    <source>
        <dbReference type="PROSITE" id="PS01033"/>
    </source>
</evidence>
<evidence type="ECO:0000256" key="2">
    <source>
        <dbReference type="ARBA" id="ARBA00022621"/>
    </source>
</evidence>
<evidence type="ECO:0000256" key="4">
    <source>
        <dbReference type="ARBA" id="ARBA00023004"/>
    </source>
</evidence>
<evidence type="ECO:0000313" key="8">
    <source>
        <dbReference type="Proteomes" id="UP000305131"/>
    </source>
</evidence>
<dbReference type="PRINTS" id="PR01907">
    <property type="entry name" value="WORMGLOBIN"/>
</dbReference>
<comment type="caution">
    <text evidence="7">The sequence shown here is derived from an EMBL/GenBank/DDBJ whole genome shotgun (WGS) entry which is preliminary data.</text>
</comment>
<dbReference type="Proteomes" id="UP000305131">
    <property type="component" value="Unassembled WGS sequence"/>
</dbReference>
<reference evidence="7 8" key="1">
    <citation type="submission" date="2019-05" db="EMBL/GenBank/DDBJ databases">
        <authorList>
            <person name="Zhou X."/>
        </authorList>
    </citation>
    <scope>NUCLEOTIDE SEQUENCE [LARGE SCALE GENOMIC DNA]</scope>
    <source>
        <strain evidence="7 8">DSM 432</strain>
    </source>
</reference>
<feature type="domain" description="Globin" evidence="6">
    <location>
        <begin position="1"/>
        <end position="134"/>
    </location>
</feature>
<protein>
    <submittedName>
        <fullName evidence="7">Hemin receptor</fullName>
    </submittedName>
</protein>
<proteinExistence type="inferred from homology"/>
<organism evidence="7 8">
    <name type="scientific">Xanthobacter autotrophicus</name>
    <dbReference type="NCBI Taxonomy" id="280"/>
    <lineage>
        <taxon>Bacteria</taxon>
        <taxon>Pseudomonadati</taxon>
        <taxon>Pseudomonadota</taxon>
        <taxon>Alphaproteobacteria</taxon>
        <taxon>Hyphomicrobiales</taxon>
        <taxon>Xanthobacteraceae</taxon>
        <taxon>Xanthobacter</taxon>
    </lineage>
</organism>
<dbReference type="GO" id="GO:0019825">
    <property type="term" value="F:oxygen binding"/>
    <property type="evidence" value="ECO:0007669"/>
    <property type="project" value="InterPro"/>
</dbReference>
<dbReference type="RefSeq" id="WP_012114520.1">
    <property type="nucleotide sequence ID" value="NZ_JBAFVI010000003.1"/>
</dbReference>
<dbReference type="AlphaFoldDB" id="A0A6C1KAN9"/>
<dbReference type="GO" id="GO:0046872">
    <property type="term" value="F:metal ion binding"/>
    <property type="evidence" value="ECO:0007669"/>
    <property type="project" value="UniProtKB-KW"/>
</dbReference>
<gene>
    <name evidence="7" type="ORF">FBQ73_19800</name>
</gene>
<dbReference type="OMA" id="GRKLMAM"/>
<keyword evidence="5" id="KW-0813">Transport</keyword>
<dbReference type="OrthoDB" id="3213438at2"/>
<dbReference type="EMBL" id="VAUP01000038">
    <property type="protein sequence ID" value="TLX41172.1"/>
    <property type="molecule type" value="Genomic_DNA"/>
</dbReference>
<dbReference type="GO" id="GO:0005344">
    <property type="term" value="F:oxygen carrier activity"/>
    <property type="evidence" value="ECO:0007669"/>
    <property type="project" value="UniProtKB-KW"/>
</dbReference>
<evidence type="ECO:0000256" key="3">
    <source>
        <dbReference type="ARBA" id="ARBA00022723"/>
    </source>
</evidence>
<name>A0A6C1KAN9_XANAU</name>
<accession>A0A6C1KAN9</accession>
<dbReference type="InterPro" id="IPR012292">
    <property type="entry name" value="Globin/Proto"/>
</dbReference>
<dbReference type="PANTHER" id="PTHR43396">
    <property type="entry name" value="FLAVOHEMOPROTEIN"/>
    <property type="match status" value="1"/>
</dbReference>
<dbReference type="Gene3D" id="1.10.490.10">
    <property type="entry name" value="Globins"/>
    <property type="match status" value="1"/>
</dbReference>
<dbReference type="InterPro" id="IPR009050">
    <property type="entry name" value="Globin-like_sf"/>
</dbReference>
<dbReference type="PANTHER" id="PTHR43396:SF3">
    <property type="entry name" value="FLAVOHEMOPROTEIN"/>
    <property type="match status" value="1"/>
</dbReference>
<dbReference type="GeneID" id="95775701"/>
<dbReference type="GO" id="GO:0046210">
    <property type="term" value="P:nitric oxide catabolic process"/>
    <property type="evidence" value="ECO:0007669"/>
    <property type="project" value="TreeGrafter"/>
</dbReference>
<dbReference type="SUPFAM" id="SSF46458">
    <property type="entry name" value="Globin-like"/>
    <property type="match status" value="1"/>
</dbReference>
<evidence type="ECO:0000313" key="7">
    <source>
        <dbReference type="EMBL" id="TLX41172.1"/>
    </source>
</evidence>
<evidence type="ECO:0000256" key="1">
    <source>
        <dbReference type="ARBA" id="ARBA00022617"/>
    </source>
</evidence>
<dbReference type="GO" id="GO:0071949">
    <property type="term" value="F:FAD binding"/>
    <property type="evidence" value="ECO:0007669"/>
    <property type="project" value="TreeGrafter"/>
</dbReference>
<dbReference type="PROSITE" id="PS01033">
    <property type="entry name" value="GLOBIN"/>
    <property type="match status" value="1"/>
</dbReference>
<keyword evidence="2 5" id="KW-0561">Oxygen transport</keyword>
<dbReference type="Pfam" id="PF00042">
    <property type="entry name" value="Globin"/>
    <property type="match status" value="1"/>
</dbReference>
<dbReference type="InterPro" id="IPR000971">
    <property type="entry name" value="Globin"/>
</dbReference>
<keyword evidence="3" id="KW-0479">Metal-binding</keyword>
<keyword evidence="1 5" id="KW-0349">Heme</keyword>